<sequence length="262" mass="28803">MTTLRLKVDCTVFVLGFPEMMEEFISLLPEGNAIRGYLESASMAIVDMNSSELKIEIESFASAAIGMAAFNMKEEPNINNVAKGILGLEKDQEMTNEYEGAKLVFVSFPEMMEEFISLLPEGNAIRGYLESASMAIVDMNSSELKIEIESFASAAIGMAAFNMKEEPNINNVAKGILGLEKDQEMTNEYEGAKLSVAGRKGSPDGQADFKIVQVADKNKGETYYLLAPTVMKTTLLYAAFKGHVCGESCKPNDNQFWMIEKC</sequence>
<proteinExistence type="predicted"/>
<evidence type="ECO:0000313" key="1">
    <source>
        <dbReference type="EMBL" id="CAC5395701.1"/>
    </source>
</evidence>
<name>A0A6J8CIZ5_MYTCO</name>
<evidence type="ECO:0000313" key="2">
    <source>
        <dbReference type="Proteomes" id="UP000507470"/>
    </source>
</evidence>
<accession>A0A6J8CIZ5</accession>
<keyword evidence="2" id="KW-1185">Reference proteome</keyword>
<dbReference type="EMBL" id="CACVKT020005561">
    <property type="protein sequence ID" value="CAC5395701.1"/>
    <property type="molecule type" value="Genomic_DNA"/>
</dbReference>
<protein>
    <submittedName>
        <fullName evidence="1">Uncharacterized protein</fullName>
    </submittedName>
</protein>
<dbReference type="AlphaFoldDB" id="A0A6J8CIZ5"/>
<gene>
    <name evidence="1" type="ORF">MCOR_30339</name>
</gene>
<organism evidence="1 2">
    <name type="scientific">Mytilus coruscus</name>
    <name type="common">Sea mussel</name>
    <dbReference type="NCBI Taxonomy" id="42192"/>
    <lineage>
        <taxon>Eukaryota</taxon>
        <taxon>Metazoa</taxon>
        <taxon>Spiralia</taxon>
        <taxon>Lophotrochozoa</taxon>
        <taxon>Mollusca</taxon>
        <taxon>Bivalvia</taxon>
        <taxon>Autobranchia</taxon>
        <taxon>Pteriomorphia</taxon>
        <taxon>Mytilida</taxon>
        <taxon>Mytiloidea</taxon>
        <taxon>Mytilidae</taxon>
        <taxon>Mytilinae</taxon>
        <taxon>Mytilus</taxon>
    </lineage>
</organism>
<dbReference type="Proteomes" id="UP000507470">
    <property type="component" value="Unassembled WGS sequence"/>
</dbReference>
<reference evidence="1 2" key="1">
    <citation type="submission" date="2020-06" db="EMBL/GenBank/DDBJ databases">
        <authorList>
            <person name="Li R."/>
            <person name="Bekaert M."/>
        </authorList>
    </citation>
    <scope>NUCLEOTIDE SEQUENCE [LARGE SCALE GENOMIC DNA]</scope>
    <source>
        <strain evidence="2">wild</strain>
    </source>
</reference>